<dbReference type="GeneID" id="93278065"/>
<dbReference type="FunFam" id="1.10.10.10:FF:000001">
    <property type="entry name" value="LysR family transcriptional regulator"/>
    <property type="match status" value="1"/>
</dbReference>
<dbReference type="GO" id="GO:0003677">
    <property type="term" value="F:DNA binding"/>
    <property type="evidence" value="ECO:0007669"/>
    <property type="project" value="UniProtKB-KW"/>
</dbReference>
<dbReference type="Gene3D" id="3.40.190.290">
    <property type="match status" value="1"/>
</dbReference>
<dbReference type="PRINTS" id="PR00039">
    <property type="entry name" value="HTHLYSR"/>
</dbReference>
<dbReference type="RefSeq" id="WP_092362808.1">
    <property type="nucleotide sequence ID" value="NZ_CABJCG010000009.1"/>
</dbReference>
<keyword evidence="2" id="KW-0805">Transcription regulation</keyword>
<dbReference type="SUPFAM" id="SSF46785">
    <property type="entry name" value="Winged helix' DNA-binding domain"/>
    <property type="match status" value="1"/>
</dbReference>
<dbReference type="InterPro" id="IPR005119">
    <property type="entry name" value="LysR_subst-bd"/>
</dbReference>
<organism evidence="6 7">
    <name type="scientific">Enterocloster lavalensis</name>
    <dbReference type="NCBI Taxonomy" id="460384"/>
    <lineage>
        <taxon>Bacteria</taxon>
        <taxon>Bacillati</taxon>
        <taxon>Bacillota</taxon>
        <taxon>Clostridia</taxon>
        <taxon>Lachnospirales</taxon>
        <taxon>Lachnospiraceae</taxon>
        <taxon>Enterocloster</taxon>
    </lineage>
</organism>
<evidence type="ECO:0000313" key="6">
    <source>
        <dbReference type="EMBL" id="SET54681.1"/>
    </source>
</evidence>
<name>A0A1I0F998_9FIRM</name>
<protein>
    <submittedName>
        <fullName evidence="6">DNA-binding transcriptional regulator, LysR family</fullName>
    </submittedName>
</protein>
<reference evidence="7" key="1">
    <citation type="submission" date="2016-10" db="EMBL/GenBank/DDBJ databases">
        <authorList>
            <person name="Varghese N."/>
            <person name="Submissions S."/>
        </authorList>
    </citation>
    <scope>NUCLEOTIDE SEQUENCE [LARGE SCALE GENOMIC DNA]</scope>
    <source>
        <strain evidence="7">NLAE-zl-G277</strain>
    </source>
</reference>
<dbReference type="EMBL" id="FOIM01000008">
    <property type="protein sequence ID" value="SET54681.1"/>
    <property type="molecule type" value="Genomic_DNA"/>
</dbReference>
<dbReference type="GO" id="GO:0032993">
    <property type="term" value="C:protein-DNA complex"/>
    <property type="evidence" value="ECO:0007669"/>
    <property type="project" value="TreeGrafter"/>
</dbReference>
<dbReference type="InterPro" id="IPR036390">
    <property type="entry name" value="WH_DNA-bd_sf"/>
</dbReference>
<dbReference type="InterPro" id="IPR000847">
    <property type="entry name" value="LysR_HTH_N"/>
</dbReference>
<gene>
    <name evidence="6" type="ORF">SAMN05216313_10865</name>
</gene>
<evidence type="ECO:0000259" key="5">
    <source>
        <dbReference type="PROSITE" id="PS50931"/>
    </source>
</evidence>
<dbReference type="STRING" id="460384.SAMN05216313_10865"/>
<accession>A0A1I0F998</accession>
<dbReference type="PANTHER" id="PTHR30346">
    <property type="entry name" value="TRANSCRIPTIONAL DUAL REGULATOR HCAR-RELATED"/>
    <property type="match status" value="1"/>
</dbReference>
<dbReference type="InterPro" id="IPR036388">
    <property type="entry name" value="WH-like_DNA-bd_sf"/>
</dbReference>
<dbReference type="Pfam" id="PF03466">
    <property type="entry name" value="LysR_substrate"/>
    <property type="match status" value="1"/>
</dbReference>
<evidence type="ECO:0000256" key="2">
    <source>
        <dbReference type="ARBA" id="ARBA00023015"/>
    </source>
</evidence>
<dbReference type="CDD" id="cd05466">
    <property type="entry name" value="PBP2_LTTR_substrate"/>
    <property type="match status" value="1"/>
</dbReference>
<keyword evidence="3 6" id="KW-0238">DNA-binding</keyword>
<dbReference type="Gene3D" id="1.10.10.10">
    <property type="entry name" value="Winged helix-like DNA-binding domain superfamily/Winged helix DNA-binding domain"/>
    <property type="match status" value="1"/>
</dbReference>
<dbReference type="SUPFAM" id="SSF53850">
    <property type="entry name" value="Periplasmic binding protein-like II"/>
    <property type="match status" value="1"/>
</dbReference>
<keyword evidence="4" id="KW-0804">Transcription</keyword>
<keyword evidence="7" id="KW-1185">Reference proteome</keyword>
<sequence length="307" mass="35586">MNMKEQQYVCVLAECGSITRAAKELYISQPALSIYINNLEKSLNVKLFERVGKRFILTYAGERYVEKARAMLRLEEEFEEELKDITGNYTGRIRIGVQTRRATWLLPPVVAAYEQEFPNVDVILYEGIQGVLDQKVKNFQIDLLLCNASDVRPDMKSHLMFKEQLLVAVPQRHPVNEKARYVPGDPYRYLDLTHLNGENLILAKPEQSIRQDADRFLAEKGVKPRKVRVISNIETAMQLVAEGLGIGFNREGYARHMKYAKSVNYYGIDSREGKTDFVLAYRKDMPVMGYMQRMIDMLLERGREYQR</sequence>
<dbReference type="PROSITE" id="PS50931">
    <property type="entry name" value="HTH_LYSR"/>
    <property type="match status" value="1"/>
</dbReference>
<dbReference type="Pfam" id="PF00126">
    <property type="entry name" value="HTH_1"/>
    <property type="match status" value="1"/>
</dbReference>
<dbReference type="Proteomes" id="UP000198508">
    <property type="component" value="Unassembled WGS sequence"/>
</dbReference>
<comment type="similarity">
    <text evidence="1">Belongs to the LysR transcriptional regulatory family.</text>
</comment>
<evidence type="ECO:0000256" key="1">
    <source>
        <dbReference type="ARBA" id="ARBA00009437"/>
    </source>
</evidence>
<proteinExistence type="inferred from homology"/>
<dbReference type="PANTHER" id="PTHR30346:SF28">
    <property type="entry name" value="HTH-TYPE TRANSCRIPTIONAL REGULATOR CYNR"/>
    <property type="match status" value="1"/>
</dbReference>
<evidence type="ECO:0000256" key="4">
    <source>
        <dbReference type="ARBA" id="ARBA00023163"/>
    </source>
</evidence>
<dbReference type="AlphaFoldDB" id="A0A1I0F998"/>
<evidence type="ECO:0000313" key="7">
    <source>
        <dbReference type="Proteomes" id="UP000198508"/>
    </source>
</evidence>
<evidence type="ECO:0000256" key="3">
    <source>
        <dbReference type="ARBA" id="ARBA00023125"/>
    </source>
</evidence>
<feature type="domain" description="HTH lysR-type" evidence="5">
    <location>
        <begin position="1"/>
        <end position="58"/>
    </location>
</feature>
<dbReference type="GO" id="GO:0003700">
    <property type="term" value="F:DNA-binding transcription factor activity"/>
    <property type="evidence" value="ECO:0007669"/>
    <property type="project" value="InterPro"/>
</dbReference>